<dbReference type="SMART" id="SM00457">
    <property type="entry name" value="MACPF"/>
    <property type="match status" value="1"/>
</dbReference>
<dbReference type="HOGENOM" id="CLU_273664_0_0_1"/>
<feature type="region of interest" description="Disordered" evidence="1">
    <location>
        <begin position="1094"/>
        <end position="1170"/>
    </location>
</feature>
<dbReference type="eggNOG" id="KOG1217">
    <property type="taxonomic scope" value="Eukaryota"/>
</dbReference>
<feature type="compositionally biased region" description="Basic and acidic residues" evidence="1">
    <location>
        <begin position="1135"/>
        <end position="1152"/>
    </location>
</feature>
<dbReference type="PROSITE" id="PS51412">
    <property type="entry name" value="MACPF_2"/>
    <property type="match status" value="1"/>
</dbReference>
<dbReference type="PhylomeDB" id="A7S0A0"/>
<evidence type="ECO:0000256" key="1">
    <source>
        <dbReference type="SAM" id="MobiDB-lite"/>
    </source>
</evidence>
<dbReference type="OMA" id="PEVTICH"/>
<dbReference type="Pfam" id="PF01823">
    <property type="entry name" value="MACPF"/>
    <property type="match status" value="1"/>
</dbReference>
<dbReference type="InterPro" id="IPR013320">
    <property type="entry name" value="ConA-like_dom_sf"/>
</dbReference>
<dbReference type="InterPro" id="IPR020864">
    <property type="entry name" value="MACPF"/>
</dbReference>
<evidence type="ECO:0000313" key="4">
    <source>
        <dbReference type="Proteomes" id="UP000001593"/>
    </source>
</evidence>
<sequence length="1170" mass="132480">MDDKHKRSNYLERGFAKLSELLEGKTPQIEDKCENDGKAYNATKLRVNLDQTESASKAENRDTINTGQKRAVPAVLASLAANKDVQAAVVEKGIEVAGKIIDKQLQTWDEQGKKAEDFLKKKIKLDIMPDKGWESTDMFVPAGYHINTEVEDDGADKELETEKVSPTPYTYPSGLGSVVMNGCWGTGYTENDPCYNAMEKTTQCRNMIDGAAFIGVGFDLRGEYSPESRKMSIIQRNCGGHSMYEDFQVPDTMNVHGIYDTSASMLTFESRTEYQHYLEKEAGVSGSYFGFYGGVKKAWGSSESTSSNSLLSIFDVDVDRYEIFKDEVKPQDLSRAFLREFMSLPPSYFDTKAPIAYQDFVLRWGTHYIKSARFGGQLELRKTVQRTSSQTKEQVSEMLEAEYRSLFWSAGAKYSTSEGTTNRQENKFTSSSIVVQGGSQEIASILSDEYAPTFKNEFKAWLQSINDYPKAFKFHLSPITDLVDFRGNDLFPDEEVTWGCEAKASELQTDPKNNRKYFTYDGEGGVEKRQYCDMTSRAEVDAQLRQRRESLKRAIEVYMEEGPISISEVSIQAGKRGCQTSRQESTQTPPTWIAFTTSSSRVVVSFDMREDLVAKPETKAVNISKDMIRLLKFSDNKWYTSEDDGVFHAYDGYDNSDSAILSNKKVSIFGLILTYDESKGTLTLANRDVDEAQEYFAVPEKLKGTVVAKVCHGNAIPKNPKTWYYVEISPYGVGIYKAQKLRVVSLNNNAVGLGDKKLYQSYFVCLKESEESTLVEYGKTKSSSRTGDVFLTMIDTKEDDNEPLKVRFYAFGNDDNDLQITNANIQDRALTQTNCMGSTKHDSSIPYCIQDCHPFCDPLAGCKEKRGGQPAANECNRYRVKLESGDYSRECPAGSHPDKNRVCRASYELQYKRGRRPSETEIADVNLLSDFTMCLWVRIRPALGPTSYELVLYGENNIVMRARIVNSKVRWEAFAFSEWSLGPEFPRDDQWRLFCLIGDSSRQQMSVLIDNQRSNFGTFPPSQEIIEKGPRKLRLLRPYPDFPGAISDLNVWDRVLSPEELHAVQSSCGGLAGNLVNWYEIERKLEQRRNDFEITKPSTCKPQSAPEGTTRDYPVIAKYQPWTQSRHRGHPQTRNSEKTRYNSSAKPHDRGDNQSPSQDKSERQVLVKLK</sequence>
<evidence type="ECO:0000313" key="3">
    <source>
        <dbReference type="EMBL" id="EDO42797.1"/>
    </source>
</evidence>
<dbReference type="EMBL" id="DS469560">
    <property type="protein sequence ID" value="EDO42797.1"/>
    <property type="molecule type" value="Genomic_DNA"/>
</dbReference>
<dbReference type="PANTHER" id="PTHR46549:SF1">
    <property type="entry name" value="MACPF DOMAIN-CONTAINING PROTEIN"/>
    <property type="match status" value="1"/>
</dbReference>
<accession>A7S0A0</accession>
<protein>
    <recommendedName>
        <fullName evidence="2">MACPF domain-containing protein</fullName>
    </recommendedName>
</protein>
<keyword evidence="4" id="KW-1185">Reference proteome</keyword>
<gene>
    <name evidence="3" type="ORF">NEMVEDRAFT_v1g204809</name>
</gene>
<dbReference type="PANTHER" id="PTHR46549">
    <property type="entry name" value="MACPF DOMAIN-CONTAINING PROTEIN"/>
    <property type="match status" value="1"/>
</dbReference>
<dbReference type="SUPFAM" id="SSF49899">
    <property type="entry name" value="Concanavalin A-like lectins/glucanases"/>
    <property type="match status" value="1"/>
</dbReference>
<feature type="domain" description="MACPF" evidence="2">
    <location>
        <begin position="190"/>
        <end position="513"/>
    </location>
</feature>
<feature type="compositionally biased region" description="Basic and acidic residues" evidence="1">
    <location>
        <begin position="1159"/>
        <end position="1170"/>
    </location>
</feature>
<organism evidence="3 4">
    <name type="scientific">Nematostella vectensis</name>
    <name type="common">Starlet sea anemone</name>
    <dbReference type="NCBI Taxonomy" id="45351"/>
    <lineage>
        <taxon>Eukaryota</taxon>
        <taxon>Metazoa</taxon>
        <taxon>Cnidaria</taxon>
        <taxon>Anthozoa</taxon>
        <taxon>Hexacorallia</taxon>
        <taxon>Actiniaria</taxon>
        <taxon>Edwardsiidae</taxon>
        <taxon>Nematostella</taxon>
    </lineage>
</organism>
<dbReference type="Proteomes" id="UP000001593">
    <property type="component" value="Unassembled WGS sequence"/>
</dbReference>
<reference evidence="3 4" key="1">
    <citation type="journal article" date="2007" name="Science">
        <title>Sea anemone genome reveals ancestral eumetazoan gene repertoire and genomic organization.</title>
        <authorList>
            <person name="Putnam N.H."/>
            <person name="Srivastava M."/>
            <person name="Hellsten U."/>
            <person name="Dirks B."/>
            <person name="Chapman J."/>
            <person name="Salamov A."/>
            <person name="Terry A."/>
            <person name="Shapiro H."/>
            <person name="Lindquist E."/>
            <person name="Kapitonov V.V."/>
            <person name="Jurka J."/>
            <person name="Genikhovich G."/>
            <person name="Grigoriev I.V."/>
            <person name="Lucas S.M."/>
            <person name="Steele R.E."/>
            <person name="Finnerty J.R."/>
            <person name="Technau U."/>
            <person name="Martindale M.Q."/>
            <person name="Rokhsar D.S."/>
        </authorList>
    </citation>
    <scope>NUCLEOTIDE SEQUENCE [LARGE SCALE GENOMIC DNA]</scope>
    <source>
        <strain evidence="4">CH2 X CH6</strain>
    </source>
</reference>
<proteinExistence type="predicted"/>
<name>A7S0A0_NEMVE</name>
<dbReference type="Gene3D" id="2.60.120.200">
    <property type="match status" value="1"/>
</dbReference>
<dbReference type="InParanoid" id="A7S0A0"/>
<evidence type="ECO:0000259" key="2">
    <source>
        <dbReference type="PROSITE" id="PS51412"/>
    </source>
</evidence>
<dbReference type="AlphaFoldDB" id="A7S0A0"/>